<protein>
    <recommendedName>
        <fullName evidence="14">Syntaxin-binding protein 5-like</fullName>
    </recommendedName>
</protein>
<dbReference type="InterPro" id="IPR013905">
    <property type="entry name" value="Lgl_C_dom"/>
</dbReference>
<reference evidence="19" key="2">
    <citation type="submission" date="2025-09" db="UniProtKB">
        <authorList>
            <consortium name="Ensembl"/>
        </authorList>
    </citation>
    <scope>IDENTIFICATION</scope>
</reference>
<keyword evidence="10" id="KW-0677">Repeat</keyword>
<feature type="compositionally biased region" description="Gly residues" evidence="17">
    <location>
        <begin position="20"/>
        <end position="44"/>
    </location>
</feature>
<feature type="domain" description="V-SNARE coiled-coil homology" evidence="18">
    <location>
        <begin position="1100"/>
        <end position="1160"/>
    </location>
</feature>
<dbReference type="PRINTS" id="PR00962">
    <property type="entry name" value="LETHAL2GIANT"/>
</dbReference>
<dbReference type="Pfam" id="PF08366">
    <property type="entry name" value="LLGL"/>
    <property type="match status" value="1"/>
</dbReference>
<dbReference type="Pfam" id="PF00400">
    <property type="entry name" value="WD40"/>
    <property type="match status" value="1"/>
</dbReference>
<dbReference type="GO" id="GO:0005096">
    <property type="term" value="F:GTPase activator activity"/>
    <property type="evidence" value="ECO:0007669"/>
    <property type="project" value="TreeGrafter"/>
</dbReference>
<keyword evidence="12 16" id="KW-0175">Coiled coil</keyword>
<keyword evidence="6" id="KW-0268">Exocytosis</keyword>
<dbReference type="GO" id="GO:0005886">
    <property type="term" value="C:plasma membrane"/>
    <property type="evidence" value="ECO:0007669"/>
    <property type="project" value="UniProtKB-SubCell"/>
</dbReference>
<evidence type="ECO:0000256" key="5">
    <source>
        <dbReference type="ARBA" id="ARBA00022475"/>
    </source>
</evidence>
<keyword evidence="11" id="KW-0653">Protein transport</keyword>
<keyword evidence="9 15" id="KW-0853">WD repeat</keyword>
<dbReference type="FunFam" id="2.130.10.10:FF:000521">
    <property type="entry name" value="syntaxin-binding protein 5-like isoform X1"/>
    <property type="match status" value="1"/>
</dbReference>
<dbReference type="InterPro" id="IPR019775">
    <property type="entry name" value="WD40_repeat_CS"/>
</dbReference>
<dbReference type="InterPro" id="IPR015943">
    <property type="entry name" value="WD40/YVTN_repeat-like_dom_sf"/>
</dbReference>
<dbReference type="GO" id="GO:0045159">
    <property type="term" value="F:myosin II binding"/>
    <property type="evidence" value="ECO:0007669"/>
    <property type="project" value="TreeGrafter"/>
</dbReference>
<evidence type="ECO:0000256" key="4">
    <source>
        <dbReference type="ARBA" id="ARBA00022448"/>
    </source>
</evidence>
<dbReference type="GO" id="GO:0006887">
    <property type="term" value="P:exocytosis"/>
    <property type="evidence" value="ECO:0007669"/>
    <property type="project" value="UniProtKB-KW"/>
</dbReference>
<dbReference type="AlphaFoldDB" id="A0A8C4TV28"/>
<evidence type="ECO:0000256" key="7">
    <source>
        <dbReference type="ARBA" id="ARBA00022490"/>
    </source>
</evidence>
<dbReference type="OrthoDB" id="19944at2759"/>
<dbReference type="GO" id="GO:0019905">
    <property type="term" value="F:syntaxin binding"/>
    <property type="evidence" value="ECO:0007669"/>
    <property type="project" value="TreeGrafter"/>
</dbReference>
<dbReference type="InterPro" id="IPR036322">
    <property type="entry name" value="WD40_repeat_dom_sf"/>
</dbReference>
<dbReference type="PANTHER" id="PTHR10241:SF19">
    <property type="entry name" value="SYNTAXIN-BINDING PROTEIN 5-LIKE"/>
    <property type="match status" value="1"/>
</dbReference>
<dbReference type="SMART" id="SM00320">
    <property type="entry name" value="WD40"/>
    <property type="match status" value="6"/>
</dbReference>
<keyword evidence="4" id="KW-0813">Transport</keyword>
<evidence type="ECO:0000259" key="18">
    <source>
        <dbReference type="PROSITE" id="PS50892"/>
    </source>
</evidence>
<evidence type="ECO:0000256" key="13">
    <source>
        <dbReference type="ARBA" id="ARBA00023136"/>
    </source>
</evidence>
<evidence type="ECO:0000256" key="9">
    <source>
        <dbReference type="ARBA" id="ARBA00022574"/>
    </source>
</evidence>
<keyword evidence="8" id="KW-0597">Phosphoprotein</keyword>
<dbReference type="Gene3D" id="2.130.10.10">
    <property type="entry name" value="YVTN repeat-like/Quinoprotein amine dehydrogenase"/>
    <property type="match status" value="2"/>
</dbReference>
<dbReference type="InterPro" id="IPR042855">
    <property type="entry name" value="V_SNARE_CC"/>
</dbReference>
<dbReference type="PROSITE" id="PS50892">
    <property type="entry name" value="V_SNARE"/>
    <property type="match status" value="1"/>
</dbReference>
<dbReference type="Gene3D" id="1.20.5.110">
    <property type="match status" value="1"/>
</dbReference>
<accession>A0A8C4TV28</accession>
<organism evidence="19 20">
    <name type="scientific">Falco tinnunculus</name>
    <name type="common">Common kestrel</name>
    <dbReference type="NCBI Taxonomy" id="100819"/>
    <lineage>
        <taxon>Eukaryota</taxon>
        <taxon>Metazoa</taxon>
        <taxon>Chordata</taxon>
        <taxon>Craniata</taxon>
        <taxon>Vertebrata</taxon>
        <taxon>Euteleostomi</taxon>
        <taxon>Archelosauria</taxon>
        <taxon>Archosauria</taxon>
        <taxon>Dinosauria</taxon>
        <taxon>Saurischia</taxon>
        <taxon>Theropoda</taxon>
        <taxon>Coelurosauria</taxon>
        <taxon>Aves</taxon>
        <taxon>Neognathae</taxon>
        <taxon>Neoaves</taxon>
        <taxon>Telluraves</taxon>
        <taxon>Australaves</taxon>
        <taxon>Falconiformes</taxon>
        <taxon>Falconidae</taxon>
        <taxon>Falco</taxon>
    </lineage>
</organism>
<keyword evidence="13" id="KW-0472">Membrane</keyword>
<evidence type="ECO:0000256" key="8">
    <source>
        <dbReference type="ARBA" id="ARBA00022553"/>
    </source>
</evidence>
<proteinExistence type="inferred from homology"/>
<evidence type="ECO:0000256" key="10">
    <source>
        <dbReference type="ARBA" id="ARBA00022737"/>
    </source>
</evidence>
<feature type="region of interest" description="Disordered" evidence="17">
    <location>
        <begin position="722"/>
        <end position="771"/>
    </location>
</feature>
<dbReference type="PROSITE" id="PS50082">
    <property type="entry name" value="WD_REPEATS_2"/>
    <property type="match status" value="1"/>
</dbReference>
<dbReference type="Proteomes" id="UP000694562">
    <property type="component" value="Unplaced"/>
</dbReference>
<dbReference type="PROSITE" id="PS00678">
    <property type="entry name" value="WD_REPEATS_1"/>
    <property type="match status" value="2"/>
</dbReference>
<evidence type="ECO:0000256" key="1">
    <source>
        <dbReference type="ARBA" id="ARBA00004202"/>
    </source>
</evidence>
<dbReference type="GO" id="GO:0015031">
    <property type="term" value="P:protein transport"/>
    <property type="evidence" value="ECO:0007669"/>
    <property type="project" value="UniProtKB-KW"/>
</dbReference>
<evidence type="ECO:0000256" key="2">
    <source>
        <dbReference type="ARBA" id="ARBA00004496"/>
    </source>
</evidence>
<keyword evidence="7" id="KW-0963">Cytoplasm</keyword>
<feature type="repeat" description="WD" evidence="15">
    <location>
        <begin position="249"/>
        <end position="290"/>
    </location>
</feature>
<dbReference type="Pfam" id="PF08596">
    <property type="entry name" value="Lgl_C"/>
    <property type="match status" value="1"/>
</dbReference>
<evidence type="ECO:0000256" key="12">
    <source>
        <dbReference type="ARBA" id="ARBA00023054"/>
    </source>
</evidence>
<evidence type="ECO:0000256" key="11">
    <source>
        <dbReference type="ARBA" id="ARBA00022927"/>
    </source>
</evidence>
<dbReference type="OMA" id="SERTMDC"/>
<dbReference type="InterPro" id="IPR001680">
    <property type="entry name" value="WD40_rpt"/>
</dbReference>
<name>A0A8C4TV28_FALTI</name>
<dbReference type="InterPro" id="IPR013577">
    <property type="entry name" value="LLGL2"/>
</dbReference>
<evidence type="ECO:0000256" key="16">
    <source>
        <dbReference type="PROSITE-ProRule" id="PRU00290"/>
    </source>
</evidence>
<comment type="subcellular location">
    <subcellularLocation>
        <location evidence="1">Cell membrane</location>
        <topology evidence="1">Peripheral membrane protein</topology>
    </subcellularLocation>
    <subcellularLocation>
        <location evidence="2">Cytoplasm</location>
    </subcellularLocation>
</comment>
<keyword evidence="5" id="KW-1003">Cell membrane</keyword>
<reference evidence="19" key="1">
    <citation type="submission" date="2025-08" db="UniProtKB">
        <authorList>
            <consortium name="Ensembl"/>
        </authorList>
    </citation>
    <scope>IDENTIFICATION</scope>
</reference>
<keyword evidence="20" id="KW-1185">Reference proteome</keyword>
<dbReference type="GO" id="GO:0006893">
    <property type="term" value="P:Golgi to plasma membrane transport"/>
    <property type="evidence" value="ECO:0007669"/>
    <property type="project" value="TreeGrafter"/>
</dbReference>
<sequence length="1222" mass="133639">MKKFNFRKVLDGLTASSPGGSSGGGGGGGSGAGGGSVHPGGTAGAAGTPRDEIQETLTSDYFQICKTVRHGFPYLPTALAFDPVQKILAIGTRTGAIRILGRPGVDCYCQHESGAAVLQLQFLINEGALVSASADDALHLWNLRQKRPAILHSLKFNRERITYCHLPFQSKWLYVGTERGNTHIVNIESFILSGYVIMWNKAIELSTKTHPGPVVHLSDSPRDEGKLLIGYENGTVVLWDLRSKRADLRAYYDEAIHSVAWHHEGKQFMCSHSDGSLTLWNLKSPNRPFQTTIPHGKIQRDGKKPESCKPILKVEYKTCKNSEPFVIFSGGLSYDKACRRPSLTIMHGKAITVLEMDHPIVDFLTLCETPYPNEFQEPYAVVVLLEKDLIVVDLTQSNFPIFENPYPIDIHESPVTCTEYFADCPPDLIPVLYSVGAKHKKQGYSNKEWPISGGAWNLGAQTYPEIIITGHADGSVKFWDASAITLQMLYKLKTSKVFEKQKVGEGKATAEIVEEDPFAVQMMCWCPESRIFCVAGVSAYVVVYRFSKHEVNTEIASLEVRLQYEVEDIITPEPEIIPAFPDASSQLPSVKSLSGSTNTVACEGTMKDSIPCLSVKTRPVRMPPGYQADLVIQLVWVDGEPPQQITSLAVNSAYGLVAFGNCNGLAVVDIMQKTVLLSMGTLDLYGSSDPYQRQPRSPRKSKQFAAGLTELSDSPVSLELERCKSPTSDHVNGHCTSPTSQSCSSGKRLSSADVSKANRRGPGRPPFRKAQSAACMEISLPVTTEENRENSFSRSRSSSVSSIDRDSKEAITALYFMESFARKNDSAVSPCLWVGTGLGMVLILSLNLPASDDSRQSEPVMVSPSGTVLTLKGAVLTFACLDCMGTLTHPPYEVWRDPHSADDGEKARKRKLVMHSPSSSQDMSDHQFAVICSEKQAKVFSLPSQTCLYVHNITETSFLLQADVVTLCNSVCLACFCANGHIMTLSLPSLRPLLDINYLPVTDMRIARTFCFTNEGQALYLSSPTEIQRLTYSQEMCDNLQDMLGDLFTPVETPEAQNRGFLKGLFGGSGQAFDREELFGEATAGKASRSLAQHIPGSGGIEGVRGAAGGVIGDLTRARIALDERGQKLGELDERTASMMASAEAFSKHAHEVGAPAAHPSTRNRQPCHRAFASLWEITYGSPSHAGSGALTLTHMPFSCSQTMRMLKITFTAHPFLWCFQK</sequence>
<dbReference type="FunFam" id="1.20.5.110:FF:000001">
    <property type="entry name" value="syntaxin-binding protein 5 isoform X1"/>
    <property type="match status" value="1"/>
</dbReference>
<dbReference type="CDD" id="cd15893">
    <property type="entry name" value="R-SNARE_STXBP5"/>
    <property type="match status" value="1"/>
</dbReference>
<evidence type="ECO:0000256" key="15">
    <source>
        <dbReference type="PROSITE-ProRule" id="PRU00221"/>
    </source>
</evidence>
<dbReference type="InterPro" id="IPR000664">
    <property type="entry name" value="Lethal2_giant"/>
</dbReference>
<dbReference type="PANTHER" id="PTHR10241">
    <property type="entry name" value="LETHAL 2 GIANT LARVAE PROTEIN"/>
    <property type="match status" value="1"/>
</dbReference>
<dbReference type="SUPFAM" id="SSF58038">
    <property type="entry name" value="SNARE fusion complex"/>
    <property type="match status" value="1"/>
</dbReference>
<evidence type="ECO:0000256" key="6">
    <source>
        <dbReference type="ARBA" id="ARBA00022483"/>
    </source>
</evidence>
<evidence type="ECO:0000313" key="19">
    <source>
        <dbReference type="Ensembl" id="ENSFTIP00000002468.1"/>
    </source>
</evidence>
<evidence type="ECO:0000256" key="14">
    <source>
        <dbReference type="ARBA" id="ARBA00067543"/>
    </source>
</evidence>
<dbReference type="Ensembl" id="ENSFTIT00000002591.1">
    <property type="protein sequence ID" value="ENSFTIP00000002468.1"/>
    <property type="gene ID" value="ENSFTIG00000001736.1"/>
</dbReference>
<evidence type="ECO:0000313" key="20">
    <source>
        <dbReference type="Proteomes" id="UP000694562"/>
    </source>
</evidence>
<evidence type="ECO:0000256" key="17">
    <source>
        <dbReference type="SAM" id="MobiDB-lite"/>
    </source>
</evidence>
<comment type="similarity">
    <text evidence="3">Belongs to the WD repeat L(2)GL family.</text>
</comment>
<dbReference type="GO" id="GO:0031201">
    <property type="term" value="C:SNARE complex"/>
    <property type="evidence" value="ECO:0007669"/>
    <property type="project" value="TreeGrafter"/>
</dbReference>
<dbReference type="SUPFAM" id="SSF50978">
    <property type="entry name" value="WD40 repeat-like"/>
    <property type="match status" value="2"/>
</dbReference>
<feature type="compositionally biased region" description="Polar residues" evidence="17">
    <location>
        <begin position="725"/>
        <end position="748"/>
    </location>
</feature>
<feature type="region of interest" description="Disordered" evidence="17">
    <location>
        <begin position="15"/>
        <end position="48"/>
    </location>
</feature>
<evidence type="ECO:0000256" key="3">
    <source>
        <dbReference type="ARBA" id="ARBA00008070"/>
    </source>
</evidence>